<sequence length="868" mass="99005">CPLAEYLIDSRWFKQWKKYVGFDSWDLYNVGEHNLYPGPIDNSGLFSDHKSQTLKEHLIDELDYVLVPTEAWNKLVSWYGCLDGQKPIIRKVVEHGMFVKHCKVEVYLLELNLCDNDNIDKVVTRHFSKADTIDTIEKEMRSLFDIPSEKETRLWNKYMSNTYEQLNKLDSTVQDAGLFQGQVLVIEKKNEDGTWPRQTCHSKLGSYNSYSSSYSYRESSAQEGLCGLSNLGNTCFMNSALQCLSNTPPLTEYFLEDRYEAEINRENPLGMRGEIAEAYADLVKQMWLSRSSYVAPRTFKTQVGRFAPQFSGYQQQDSQELLAFLLDGLHEDLNRVKKKPYLALRDAEGRPDEIVAKEAWANHRLRNDSIIVDIFHGLFKSTLVCPECSKVSVTFDPFCYLTLPLPMKKDRTMEVFLVRTDPQFRPMQYRVVVPKMGAVADLCSALAKLSGVPSENMVVADVYNHRFHKIYKRDDGLNHILEKDDIFVYEVLEEDSEKMNLPVYFRERHAKHSGGSSGTMLFGQPLLITVQRHNLTVDTLYERVLERIGLVLFFCCAGSNDSNHSGICNGPNGICDGDEEAMDHQESPEPENSHSDTVDGEEDSEPENGPNSSGGKSFTSRPKLFSFSMVNSYGTANISSVPFDGNLLKLTTHSTVAIDWDSDTRKLCYDDQEAEAYDKHESMLHAQKKKTTVALRECIELFTTMETLGEHDPWYCPTCKKHQQATKKFDLWSLPRILVVHLKRFSYNRCWRDKLDTVVDFPIRDLNMSEFVCDPKADPYVYDLIAVSNHYGGMGGGHYTAYGKNKMDGKWYYFDDSSVSSSTEDQIVTKAAYVLFYQRRDADTPSKSTPSASLGGAPETLDDHMDTN</sequence>
<evidence type="ECO:0000256" key="5">
    <source>
        <dbReference type="ARBA" id="ARBA00022553"/>
    </source>
</evidence>
<comment type="subcellular location">
    <subcellularLocation>
        <location evidence="3">Cytoplasm</location>
    </subcellularLocation>
    <subcellularLocation>
        <location evidence="2">Nucleus</location>
    </subcellularLocation>
</comment>
<evidence type="ECO:0000256" key="3">
    <source>
        <dbReference type="ARBA" id="ARBA00004496"/>
    </source>
</evidence>
<comment type="catalytic activity">
    <reaction evidence="1 18">
        <text>Thiol-dependent hydrolysis of ester, thioester, amide, peptide and isopeptide bonds formed by the C-terminal Gly of ubiquitin (a 76-residue protein attached to proteins as an intracellular targeting signal).</text>
        <dbReference type="EC" id="3.4.19.12"/>
    </reaction>
</comment>
<proteinExistence type="inferred from homology"/>
<dbReference type="Pfam" id="PF14533">
    <property type="entry name" value="USP7_C2"/>
    <property type="match status" value="1"/>
</dbReference>
<dbReference type="GO" id="GO:0004843">
    <property type="term" value="F:cysteine-type deubiquitinase activity"/>
    <property type="evidence" value="ECO:0007669"/>
    <property type="project" value="UniProtKB-UniRule"/>
</dbReference>
<dbReference type="InterPro" id="IPR028135">
    <property type="entry name" value="Ub_USP-typ"/>
</dbReference>
<dbReference type="FunFam" id="3.90.70.10:FF:000013">
    <property type="entry name" value="ubiquitin carboxyl-terminal hydrolase 15 isoform X1"/>
    <property type="match status" value="1"/>
</dbReference>
<dbReference type="PANTHER" id="PTHR21646:SF45">
    <property type="entry name" value="UBIQUITIN CARBOXYL-TERMINAL HYDROLASE 4"/>
    <property type="match status" value="1"/>
</dbReference>
<feature type="region of interest" description="Disordered" evidence="19">
    <location>
        <begin position="578"/>
        <end position="618"/>
    </location>
</feature>
<evidence type="ECO:0000256" key="7">
    <source>
        <dbReference type="ARBA" id="ARBA00022723"/>
    </source>
</evidence>
<name>A0A8C1Z5F3_CYPCA</name>
<dbReference type="FunFam" id="3.30.2230.10:FF:000003">
    <property type="entry name" value="ubiquitin carboxyl-terminal hydrolase 15 isoform X1"/>
    <property type="match status" value="1"/>
</dbReference>
<dbReference type="Gene3D" id="3.90.70.10">
    <property type="entry name" value="Cysteine proteinases"/>
    <property type="match status" value="2"/>
</dbReference>
<dbReference type="GO" id="GO:0046872">
    <property type="term" value="F:metal ion binding"/>
    <property type="evidence" value="ECO:0007669"/>
    <property type="project" value="UniProtKB-KW"/>
</dbReference>
<dbReference type="SUPFAM" id="SSF54001">
    <property type="entry name" value="Cysteine proteinases"/>
    <property type="match status" value="1"/>
</dbReference>
<dbReference type="InterPro" id="IPR028889">
    <property type="entry name" value="USP"/>
</dbReference>
<dbReference type="Pfam" id="PF06337">
    <property type="entry name" value="DUSP"/>
    <property type="match status" value="1"/>
</dbReference>
<evidence type="ECO:0000256" key="15">
    <source>
        <dbReference type="ARBA" id="ARBA00037971"/>
    </source>
</evidence>
<organism evidence="22 23">
    <name type="scientific">Cyprinus carpio</name>
    <name type="common">Common carp</name>
    <dbReference type="NCBI Taxonomy" id="7962"/>
    <lineage>
        <taxon>Eukaryota</taxon>
        <taxon>Metazoa</taxon>
        <taxon>Chordata</taxon>
        <taxon>Craniata</taxon>
        <taxon>Vertebrata</taxon>
        <taxon>Euteleostomi</taxon>
        <taxon>Actinopterygii</taxon>
        <taxon>Neopterygii</taxon>
        <taxon>Teleostei</taxon>
        <taxon>Ostariophysi</taxon>
        <taxon>Cypriniformes</taxon>
        <taxon>Cyprinidae</taxon>
        <taxon>Cyprininae</taxon>
        <taxon>Cyprinus</taxon>
    </lineage>
</organism>
<dbReference type="PROSITE" id="PS51283">
    <property type="entry name" value="DUSP"/>
    <property type="match status" value="1"/>
</dbReference>
<evidence type="ECO:0000256" key="16">
    <source>
        <dbReference type="ARBA" id="ARBA00045453"/>
    </source>
</evidence>
<comment type="similarity">
    <text evidence="15">Belongs to the peptidase C19 family. USP4 subfamily.</text>
</comment>
<keyword evidence="4" id="KW-0963">Cytoplasm</keyword>
<keyword evidence="10 18" id="KW-0378">Hydrolase</keyword>
<feature type="domain" description="DUSP" evidence="21">
    <location>
        <begin position="1"/>
        <end position="93"/>
    </location>
</feature>
<dbReference type="CDD" id="cd02674">
    <property type="entry name" value="Peptidase_C19R"/>
    <property type="match status" value="1"/>
</dbReference>
<dbReference type="SMART" id="SM00695">
    <property type="entry name" value="DUSP"/>
    <property type="match status" value="1"/>
</dbReference>
<dbReference type="Pfam" id="PF00443">
    <property type="entry name" value="UCH"/>
    <property type="match status" value="1"/>
</dbReference>
<evidence type="ECO:0000256" key="18">
    <source>
        <dbReference type="RuleBase" id="RU366025"/>
    </source>
</evidence>
<evidence type="ECO:0000256" key="13">
    <source>
        <dbReference type="ARBA" id="ARBA00022843"/>
    </source>
</evidence>
<evidence type="ECO:0000256" key="9">
    <source>
        <dbReference type="ARBA" id="ARBA00022786"/>
    </source>
</evidence>
<evidence type="ECO:0000256" key="2">
    <source>
        <dbReference type="ARBA" id="ARBA00004123"/>
    </source>
</evidence>
<keyword evidence="12" id="KW-0862">Zinc</keyword>
<dbReference type="PANTHER" id="PTHR21646">
    <property type="entry name" value="UBIQUITIN CARBOXYL-TERMINAL HYDROLASE"/>
    <property type="match status" value="1"/>
</dbReference>
<keyword evidence="6 18" id="KW-0645">Protease</keyword>
<dbReference type="InterPro" id="IPR050185">
    <property type="entry name" value="Ub_carboxyl-term_hydrolase"/>
</dbReference>
<feature type="compositionally biased region" description="Polar residues" evidence="19">
    <location>
        <begin position="609"/>
        <end position="618"/>
    </location>
</feature>
<dbReference type="InterPro" id="IPR029346">
    <property type="entry name" value="USP_C"/>
</dbReference>
<keyword evidence="11 18" id="KW-0788">Thiol protease</keyword>
<dbReference type="GO" id="GO:0016579">
    <property type="term" value="P:protein deubiquitination"/>
    <property type="evidence" value="ECO:0007669"/>
    <property type="project" value="InterPro"/>
</dbReference>
<evidence type="ECO:0000313" key="22">
    <source>
        <dbReference type="Ensembl" id="ENSCCRP00015054047.1"/>
    </source>
</evidence>
<keyword evidence="5" id="KW-0597">Phosphoprotein</keyword>
<dbReference type="GO" id="GO:0005634">
    <property type="term" value="C:nucleus"/>
    <property type="evidence" value="ECO:0007669"/>
    <property type="project" value="UniProtKB-SubCell"/>
</dbReference>
<evidence type="ECO:0000256" key="19">
    <source>
        <dbReference type="SAM" id="MobiDB-lite"/>
    </source>
</evidence>
<keyword evidence="8" id="KW-0677">Repeat</keyword>
<dbReference type="SUPFAM" id="SSF143791">
    <property type="entry name" value="DUSP-like"/>
    <property type="match status" value="1"/>
</dbReference>
<evidence type="ECO:0000256" key="10">
    <source>
        <dbReference type="ARBA" id="ARBA00022801"/>
    </source>
</evidence>
<dbReference type="GO" id="GO:0006508">
    <property type="term" value="P:proteolysis"/>
    <property type="evidence" value="ECO:0007669"/>
    <property type="project" value="UniProtKB-KW"/>
</dbReference>
<feature type="compositionally biased region" description="Basic and acidic residues" evidence="19">
    <location>
        <begin position="582"/>
        <end position="597"/>
    </location>
</feature>
<dbReference type="GO" id="GO:0005737">
    <property type="term" value="C:cytoplasm"/>
    <property type="evidence" value="ECO:0007669"/>
    <property type="project" value="UniProtKB-SubCell"/>
</dbReference>
<keyword evidence="7" id="KW-0479">Metal-binding</keyword>
<keyword evidence="14" id="KW-0539">Nucleus</keyword>
<comment type="function">
    <text evidence="16">Deubiquitinating enzyme that removes conjugated ubiquitin from target proteins. Deubiquitinates PDPK1. Deubiquitinates TRIM21. Deubiquitinates receptor ADORA2A which increases the amount of functional receptor at the cell surface. Deubiquitinates HAS2. Deubiquitinates RHEB in response to EGF signaling, promoting mTORC1 signaling. May regulate mRNA splicing through deubiquitination of the U4 spliceosomal protein PRPF3. This may prevent its recognition by the U5 component PRPF8 thereby destabilizing interactions within the U4/U6.U5 snRNP. May also play a role in the regulation of quality control in the ER.</text>
</comment>
<evidence type="ECO:0000259" key="21">
    <source>
        <dbReference type="PROSITE" id="PS51283"/>
    </source>
</evidence>
<dbReference type="InterPro" id="IPR006615">
    <property type="entry name" value="Pept_C19_DUSP"/>
</dbReference>
<evidence type="ECO:0000256" key="1">
    <source>
        <dbReference type="ARBA" id="ARBA00000707"/>
    </source>
</evidence>
<protein>
    <recommendedName>
        <fullName evidence="18">Ubiquitin carboxyl-terminal hydrolase</fullName>
        <ecNumber evidence="18">3.4.19.12</ecNumber>
    </recommendedName>
</protein>
<accession>A0A8C1Z5F3</accession>
<keyword evidence="13" id="KW-0832">Ubl conjugation</keyword>
<dbReference type="PROSITE" id="PS50235">
    <property type="entry name" value="USP_3"/>
    <property type="match status" value="1"/>
</dbReference>
<evidence type="ECO:0000256" key="11">
    <source>
        <dbReference type="ARBA" id="ARBA00022807"/>
    </source>
</evidence>
<evidence type="ECO:0000256" key="14">
    <source>
        <dbReference type="ARBA" id="ARBA00023242"/>
    </source>
</evidence>
<dbReference type="InterPro" id="IPR038765">
    <property type="entry name" value="Papain-like_cys_pep_sf"/>
</dbReference>
<dbReference type="Ensembl" id="ENSCCRT00015055835.1">
    <property type="protein sequence ID" value="ENSCCRP00015054047.1"/>
    <property type="gene ID" value="ENSCCRG00015018204.1"/>
</dbReference>
<comment type="subunit">
    <text evidence="17">Interacts with RB1 (both dephosphorylated and hypophosphorylated forms). Interacts with RBL1 and RBL2. Interacts with ADORA2A (via cytoplasmic C-terminus); the interaction is direct. Interacts with SART3; recruits USP4 to its substrate PRPF3.</text>
</comment>
<dbReference type="InterPro" id="IPR035927">
    <property type="entry name" value="DUSP-like_sf"/>
</dbReference>
<feature type="region of interest" description="Disordered" evidence="19">
    <location>
        <begin position="842"/>
        <end position="868"/>
    </location>
</feature>
<evidence type="ECO:0000256" key="6">
    <source>
        <dbReference type="ARBA" id="ARBA00022670"/>
    </source>
</evidence>
<dbReference type="AlphaFoldDB" id="A0A8C1Z5F3"/>
<dbReference type="Proteomes" id="UP000694700">
    <property type="component" value="Unplaced"/>
</dbReference>
<evidence type="ECO:0000256" key="12">
    <source>
        <dbReference type="ARBA" id="ARBA00022833"/>
    </source>
</evidence>
<dbReference type="FunFam" id="3.10.20.90:FF:000020">
    <property type="entry name" value="ubiquitin carboxyl-terminal hydrolase 15 isoform X2"/>
    <property type="match status" value="1"/>
</dbReference>
<dbReference type="InterPro" id="IPR001394">
    <property type="entry name" value="Peptidase_C19_UCH"/>
</dbReference>
<dbReference type="Pfam" id="PF14836">
    <property type="entry name" value="Ubiquitin_3"/>
    <property type="match status" value="1"/>
</dbReference>
<evidence type="ECO:0000256" key="17">
    <source>
        <dbReference type="ARBA" id="ARBA00046862"/>
    </source>
</evidence>
<dbReference type="InterPro" id="IPR018200">
    <property type="entry name" value="USP_CS"/>
</dbReference>
<evidence type="ECO:0000256" key="8">
    <source>
        <dbReference type="ARBA" id="ARBA00022737"/>
    </source>
</evidence>
<keyword evidence="9 18" id="KW-0833">Ubl conjugation pathway</keyword>
<evidence type="ECO:0000313" key="23">
    <source>
        <dbReference type="Proteomes" id="UP000694700"/>
    </source>
</evidence>
<evidence type="ECO:0000259" key="20">
    <source>
        <dbReference type="PROSITE" id="PS50235"/>
    </source>
</evidence>
<reference evidence="22" key="1">
    <citation type="submission" date="2025-08" db="UniProtKB">
        <authorList>
            <consortium name="Ensembl"/>
        </authorList>
    </citation>
    <scope>IDENTIFICATION</scope>
</reference>
<dbReference type="Gene3D" id="3.10.20.90">
    <property type="entry name" value="Phosphatidylinositol 3-kinase Catalytic Subunit, Chain A, domain 1"/>
    <property type="match status" value="1"/>
</dbReference>
<feature type="domain" description="USP" evidence="20">
    <location>
        <begin position="226"/>
        <end position="840"/>
    </location>
</feature>
<dbReference type="PROSITE" id="PS00973">
    <property type="entry name" value="USP_2"/>
    <property type="match status" value="1"/>
</dbReference>
<dbReference type="EC" id="3.4.19.12" evidence="18"/>
<dbReference type="Gene3D" id="3.30.2230.10">
    <property type="entry name" value="DUSP-like"/>
    <property type="match status" value="1"/>
</dbReference>
<evidence type="ECO:0000256" key="4">
    <source>
        <dbReference type="ARBA" id="ARBA00022490"/>
    </source>
</evidence>
<dbReference type="PROSITE" id="PS00972">
    <property type="entry name" value="USP_1"/>
    <property type="match status" value="1"/>
</dbReference>